<dbReference type="Proteomes" id="UP000805193">
    <property type="component" value="Unassembled WGS sequence"/>
</dbReference>
<reference evidence="1 2" key="1">
    <citation type="journal article" date="2020" name="Cell">
        <title>Large-Scale Comparative Analyses of Tick Genomes Elucidate Their Genetic Diversity and Vector Capacities.</title>
        <authorList>
            <consortium name="Tick Genome and Microbiome Consortium (TIGMIC)"/>
            <person name="Jia N."/>
            <person name="Wang J."/>
            <person name="Shi W."/>
            <person name="Du L."/>
            <person name="Sun Y."/>
            <person name="Zhan W."/>
            <person name="Jiang J.F."/>
            <person name="Wang Q."/>
            <person name="Zhang B."/>
            <person name="Ji P."/>
            <person name="Bell-Sakyi L."/>
            <person name="Cui X.M."/>
            <person name="Yuan T.T."/>
            <person name="Jiang B.G."/>
            <person name="Yang W.F."/>
            <person name="Lam T.T."/>
            <person name="Chang Q.C."/>
            <person name="Ding S.J."/>
            <person name="Wang X.J."/>
            <person name="Zhu J.G."/>
            <person name="Ruan X.D."/>
            <person name="Zhao L."/>
            <person name="Wei J.T."/>
            <person name="Ye R.Z."/>
            <person name="Que T.C."/>
            <person name="Du C.H."/>
            <person name="Zhou Y.H."/>
            <person name="Cheng J.X."/>
            <person name="Dai P.F."/>
            <person name="Guo W.B."/>
            <person name="Han X.H."/>
            <person name="Huang E.J."/>
            <person name="Li L.F."/>
            <person name="Wei W."/>
            <person name="Gao Y.C."/>
            <person name="Liu J.Z."/>
            <person name="Shao H.Z."/>
            <person name="Wang X."/>
            <person name="Wang C.C."/>
            <person name="Yang T.C."/>
            <person name="Huo Q.B."/>
            <person name="Li W."/>
            <person name="Chen H.Y."/>
            <person name="Chen S.E."/>
            <person name="Zhou L.G."/>
            <person name="Ni X.B."/>
            <person name="Tian J.H."/>
            <person name="Sheng Y."/>
            <person name="Liu T."/>
            <person name="Pan Y.S."/>
            <person name="Xia L.Y."/>
            <person name="Li J."/>
            <person name="Zhao F."/>
            <person name="Cao W.C."/>
        </authorList>
    </citation>
    <scope>NUCLEOTIDE SEQUENCE [LARGE SCALE GENOMIC DNA]</scope>
    <source>
        <strain evidence="1">Iper-2018</strain>
    </source>
</reference>
<keyword evidence="2" id="KW-1185">Reference proteome</keyword>
<gene>
    <name evidence="1" type="ORF">HPB47_020357</name>
</gene>
<accession>A0AC60QFQ9</accession>
<dbReference type="EMBL" id="JABSTQ010009101">
    <property type="protein sequence ID" value="KAG0432950.1"/>
    <property type="molecule type" value="Genomic_DNA"/>
</dbReference>
<evidence type="ECO:0000313" key="1">
    <source>
        <dbReference type="EMBL" id="KAG0432950.1"/>
    </source>
</evidence>
<proteinExistence type="predicted"/>
<sequence>MAGHTFIVLQQILDVLVEFPVEWRRSPGCVRVALADKVLEVASPTVSNIQAPHQAQQATVCATSASPSSAEFCTLQSEIRNLTTAIAALQTERVTLYGLAPENASKGVIRGVLLHFSDTEILANLNESQFEIHTCRRLGQHKLVILTFAGLKVRANATGAAQHPDPEAAEHSGAQVPVYLQEQGATARR</sequence>
<protein>
    <submittedName>
        <fullName evidence="1">Uncharacterized protein</fullName>
    </submittedName>
</protein>
<name>A0AC60QFQ9_IXOPE</name>
<evidence type="ECO:0000313" key="2">
    <source>
        <dbReference type="Proteomes" id="UP000805193"/>
    </source>
</evidence>
<comment type="caution">
    <text evidence="1">The sequence shown here is derived from an EMBL/GenBank/DDBJ whole genome shotgun (WGS) entry which is preliminary data.</text>
</comment>
<organism evidence="1 2">
    <name type="scientific">Ixodes persulcatus</name>
    <name type="common">Taiga tick</name>
    <dbReference type="NCBI Taxonomy" id="34615"/>
    <lineage>
        <taxon>Eukaryota</taxon>
        <taxon>Metazoa</taxon>
        <taxon>Ecdysozoa</taxon>
        <taxon>Arthropoda</taxon>
        <taxon>Chelicerata</taxon>
        <taxon>Arachnida</taxon>
        <taxon>Acari</taxon>
        <taxon>Parasitiformes</taxon>
        <taxon>Ixodida</taxon>
        <taxon>Ixodoidea</taxon>
        <taxon>Ixodidae</taxon>
        <taxon>Ixodinae</taxon>
        <taxon>Ixodes</taxon>
    </lineage>
</organism>